<dbReference type="RefSeq" id="WP_142583752.1">
    <property type="nucleotide sequence ID" value="NZ_CABFPH010000042.1"/>
</dbReference>
<keyword evidence="1" id="KW-0732">Signal</keyword>
<reference evidence="2 3" key="1">
    <citation type="submission" date="2019-06" db="EMBL/GenBank/DDBJ databases">
        <authorList>
            <person name="Rodrigo-Torres L."/>
            <person name="Arahal R. D."/>
            <person name="Lucena T."/>
        </authorList>
    </citation>
    <scope>NUCLEOTIDE SEQUENCE [LARGE SCALE GENOMIC DNA]</scope>
    <source>
        <strain evidence="2 3">SB0023/3</strain>
    </source>
</reference>
<name>A0A509EEF8_9HYPH</name>
<evidence type="ECO:0000313" key="2">
    <source>
        <dbReference type="EMBL" id="VUD72452.1"/>
    </source>
</evidence>
<evidence type="ECO:0008006" key="4">
    <source>
        <dbReference type="Google" id="ProtNLM"/>
    </source>
</evidence>
<dbReference type="Proteomes" id="UP000410984">
    <property type="component" value="Unassembled WGS sequence"/>
</dbReference>
<sequence>MIARFDRCLAGLCRASRLVGAVLFLAQCGQAAYSVGARGRDGAQAGTAMSACDAAAPCPPPCAAMPQG</sequence>
<evidence type="ECO:0000256" key="1">
    <source>
        <dbReference type="SAM" id="SignalP"/>
    </source>
</evidence>
<proteinExistence type="predicted"/>
<dbReference type="AlphaFoldDB" id="A0A509EEF8"/>
<organism evidence="2 3">
    <name type="scientific">Methylobacterium symbioticum</name>
    <dbReference type="NCBI Taxonomy" id="2584084"/>
    <lineage>
        <taxon>Bacteria</taxon>
        <taxon>Pseudomonadati</taxon>
        <taxon>Pseudomonadota</taxon>
        <taxon>Alphaproteobacteria</taxon>
        <taxon>Hyphomicrobiales</taxon>
        <taxon>Methylobacteriaceae</taxon>
        <taxon>Methylobacterium</taxon>
    </lineage>
</organism>
<accession>A0A509EEF8</accession>
<keyword evidence="3" id="KW-1185">Reference proteome</keyword>
<evidence type="ECO:0000313" key="3">
    <source>
        <dbReference type="Proteomes" id="UP000410984"/>
    </source>
</evidence>
<protein>
    <recommendedName>
        <fullName evidence="4">Lipoprotein</fullName>
    </recommendedName>
</protein>
<feature type="chain" id="PRO_5021508022" description="Lipoprotein" evidence="1">
    <location>
        <begin position="32"/>
        <end position="68"/>
    </location>
</feature>
<feature type="signal peptide" evidence="1">
    <location>
        <begin position="1"/>
        <end position="31"/>
    </location>
</feature>
<gene>
    <name evidence="2" type="ORF">MET9862_03051</name>
</gene>
<dbReference type="EMBL" id="CABFPH010000042">
    <property type="protein sequence ID" value="VUD72452.1"/>
    <property type="molecule type" value="Genomic_DNA"/>
</dbReference>